<reference evidence="1 2" key="1">
    <citation type="submission" date="2016-11" db="EMBL/GenBank/DDBJ databases">
        <title>Rahnella oryzae sp. nov., isolated from rice root.</title>
        <authorList>
            <person name="Zhang X.-X."/>
            <person name="Zhang J."/>
        </authorList>
    </citation>
    <scope>NUCLEOTIDE SEQUENCE [LARGE SCALE GENOMIC DNA]</scope>
    <source>
        <strain evidence="1 2">J11-6</strain>
    </source>
</reference>
<evidence type="ECO:0000313" key="1">
    <source>
        <dbReference type="EMBL" id="OMQ22466.1"/>
    </source>
</evidence>
<name>A0A1S8CKZ9_9GAMM</name>
<evidence type="ECO:0008006" key="3">
    <source>
        <dbReference type="Google" id="ProtNLM"/>
    </source>
</evidence>
<keyword evidence="2" id="KW-1185">Reference proteome</keyword>
<organism evidence="1 2">
    <name type="scientific">Serratia oryzae</name>
    <dbReference type="NCBI Taxonomy" id="2034155"/>
    <lineage>
        <taxon>Bacteria</taxon>
        <taxon>Pseudomonadati</taxon>
        <taxon>Pseudomonadota</taxon>
        <taxon>Gammaproteobacteria</taxon>
        <taxon>Enterobacterales</taxon>
        <taxon>Yersiniaceae</taxon>
        <taxon>Serratia</taxon>
    </lineage>
</organism>
<dbReference type="Proteomes" id="UP000216021">
    <property type="component" value="Unassembled WGS sequence"/>
</dbReference>
<sequence length="87" mass="10139">MDNTPYPGQRWKDNRGQGVTVTGASVYRVKFVRDGYEFPCEMPTARFCSEFTLVETRTFTEWRDAANPLEKTRKLREMIAARREGSK</sequence>
<proteinExistence type="predicted"/>
<dbReference type="InterPro" id="IPR025317">
    <property type="entry name" value="DUF4222"/>
</dbReference>
<dbReference type="Pfam" id="PF13973">
    <property type="entry name" value="DUF4222"/>
    <property type="match status" value="1"/>
</dbReference>
<accession>A0A1S8CKZ9</accession>
<evidence type="ECO:0000313" key="2">
    <source>
        <dbReference type="Proteomes" id="UP000216021"/>
    </source>
</evidence>
<comment type="caution">
    <text evidence="1">The sequence shown here is derived from an EMBL/GenBank/DDBJ whole genome shotgun (WGS) entry which is preliminary data.</text>
</comment>
<dbReference type="AlphaFoldDB" id="A0A1S8CKZ9"/>
<dbReference type="STRING" id="2034155.BMI79_11720"/>
<dbReference type="EMBL" id="MOXD01000006">
    <property type="protein sequence ID" value="OMQ22466.1"/>
    <property type="molecule type" value="Genomic_DNA"/>
</dbReference>
<protein>
    <recommendedName>
        <fullName evidence="3">DUF4222 domain-containing protein</fullName>
    </recommendedName>
</protein>
<gene>
    <name evidence="1" type="ORF">BMI79_11720</name>
</gene>